<name>A0A5P1EV02_ASPOF</name>
<dbReference type="Gramene" id="ONK68987">
    <property type="protein sequence ID" value="ONK68987"/>
    <property type="gene ID" value="A4U43_C05F18100"/>
</dbReference>
<proteinExistence type="predicted"/>
<gene>
    <name evidence="1" type="ORF">A4U43_C05F18100</name>
</gene>
<dbReference type="AlphaFoldDB" id="A0A5P1EV02"/>
<dbReference type="EMBL" id="CM007385">
    <property type="protein sequence ID" value="ONK68987.1"/>
    <property type="molecule type" value="Genomic_DNA"/>
</dbReference>
<organism evidence="1 2">
    <name type="scientific">Asparagus officinalis</name>
    <name type="common">Garden asparagus</name>
    <dbReference type="NCBI Taxonomy" id="4686"/>
    <lineage>
        <taxon>Eukaryota</taxon>
        <taxon>Viridiplantae</taxon>
        <taxon>Streptophyta</taxon>
        <taxon>Embryophyta</taxon>
        <taxon>Tracheophyta</taxon>
        <taxon>Spermatophyta</taxon>
        <taxon>Magnoliopsida</taxon>
        <taxon>Liliopsida</taxon>
        <taxon>Asparagales</taxon>
        <taxon>Asparagaceae</taxon>
        <taxon>Asparagoideae</taxon>
        <taxon>Asparagus</taxon>
    </lineage>
</organism>
<dbReference type="Proteomes" id="UP000243459">
    <property type="component" value="Chromosome 5"/>
</dbReference>
<protein>
    <submittedName>
        <fullName evidence="1">Uncharacterized protein</fullName>
    </submittedName>
</protein>
<keyword evidence="2" id="KW-1185">Reference proteome</keyword>
<reference evidence="2" key="1">
    <citation type="journal article" date="2017" name="Nat. Commun.">
        <title>The asparagus genome sheds light on the origin and evolution of a young Y chromosome.</title>
        <authorList>
            <person name="Harkess A."/>
            <person name="Zhou J."/>
            <person name="Xu C."/>
            <person name="Bowers J.E."/>
            <person name="Van der Hulst R."/>
            <person name="Ayyampalayam S."/>
            <person name="Mercati F."/>
            <person name="Riccardi P."/>
            <person name="McKain M.R."/>
            <person name="Kakrana A."/>
            <person name="Tang H."/>
            <person name="Ray J."/>
            <person name="Groenendijk J."/>
            <person name="Arikit S."/>
            <person name="Mathioni S.M."/>
            <person name="Nakano M."/>
            <person name="Shan H."/>
            <person name="Telgmann-Rauber A."/>
            <person name="Kanno A."/>
            <person name="Yue Z."/>
            <person name="Chen H."/>
            <person name="Li W."/>
            <person name="Chen Y."/>
            <person name="Xu X."/>
            <person name="Zhang Y."/>
            <person name="Luo S."/>
            <person name="Chen H."/>
            <person name="Gao J."/>
            <person name="Mao Z."/>
            <person name="Pires J.C."/>
            <person name="Luo M."/>
            <person name="Kudrna D."/>
            <person name="Wing R.A."/>
            <person name="Meyers B.C."/>
            <person name="Yi K."/>
            <person name="Kong H."/>
            <person name="Lavrijsen P."/>
            <person name="Sunseri F."/>
            <person name="Falavigna A."/>
            <person name="Ye Y."/>
            <person name="Leebens-Mack J.H."/>
            <person name="Chen G."/>
        </authorList>
    </citation>
    <scope>NUCLEOTIDE SEQUENCE [LARGE SCALE GENOMIC DNA]</scope>
    <source>
        <strain evidence="2">cv. DH0086</strain>
    </source>
</reference>
<sequence>MTDVKEVDKDILLVVDPPTGYLTTIGFLRKYLDAIEGEGNSFMCPSGINDFPMTNSTHIKVFTFVVSLLPRSWTNLECEEVIYVSLFLRVVSYLMKTYLDKREKVIIQGF</sequence>
<evidence type="ECO:0000313" key="2">
    <source>
        <dbReference type="Proteomes" id="UP000243459"/>
    </source>
</evidence>
<accession>A0A5P1EV02</accession>
<evidence type="ECO:0000313" key="1">
    <source>
        <dbReference type="EMBL" id="ONK68987.1"/>
    </source>
</evidence>